<gene>
    <name evidence="4" type="ORF">RQX22_14655</name>
</gene>
<dbReference type="Gene3D" id="2.120.10.30">
    <property type="entry name" value="TolB, C-terminal domain"/>
    <property type="match status" value="2"/>
</dbReference>
<dbReference type="SUPFAM" id="SSF53474">
    <property type="entry name" value="alpha/beta-Hydrolases"/>
    <property type="match status" value="1"/>
</dbReference>
<sequence>MPDTAQSSIAAATTKRAFAQDDNFKSKHVGDAVVAADGSVFYQLFETVGDAASETERKRSTIWRVDPETAEKAEITGWAANAMSPAISGDGSTLYFLASTDKAAPPQLHRLVIKSGALNALTSLETGVTMFAVSPGNDRIALAAVDPEAKKRKPKAHTRIKTLVYRFDSLPGYLQDAPQALHVMPAGGGEEPKAISPYDGLITAIRWSPEGGRIAYVVNGHSGATKFAMAGDLYVTDVKGERKLIREAQMAMSPEWTPDGRGIMVASAPEDSFAKQWQLYLVDAATGAESCRTAQLDRSVPGTFQVTSPSGSGAMRFVVENDQSVISTIAFGGQGAICRIALSGEESVEPILRGDFIARPLALAGRKLLYSKQDLFHPAELWIMDLDGNEDRALTDHNEGWQAEIAWPALERVEVENEGMKVEGWVMKPAGGKAPFPGVLYIHGGPHAAFGHGYCEDIHEMVGAGYAVLFANPRGSTHYGDAFSTAIIERWGHPEHEDFMAMLDDLVARKIIDPDRLGVTGVSGGGHLTAWLMTHTDRFKAAIPEQGVYSMISMYGVSDAGADLIALEMGGHPHEQPERYWALSPVAHAHSCKTPTLLIQGENDIRCPMEQAEQLYAILKINGCETEFLRLDNCKHGTQMIEDPSLRRVRMDAIKDWLGRYL</sequence>
<dbReference type="PANTHER" id="PTHR42776">
    <property type="entry name" value="SERINE PEPTIDASE S9 FAMILY MEMBER"/>
    <property type="match status" value="1"/>
</dbReference>
<evidence type="ECO:0000256" key="1">
    <source>
        <dbReference type="ARBA" id="ARBA00022801"/>
    </source>
</evidence>
<evidence type="ECO:0000313" key="4">
    <source>
        <dbReference type="EMBL" id="MDT9600199.1"/>
    </source>
</evidence>
<keyword evidence="2" id="KW-0720">Serine protease</keyword>
<keyword evidence="2" id="KW-0645">Protease</keyword>
<name>A0ABU3QAN8_9SPHN</name>
<evidence type="ECO:0000256" key="2">
    <source>
        <dbReference type="ARBA" id="ARBA00022825"/>
    </source>
</evidence>
<keyword evidence="5" id="KW-1185">Reference proteome</keyword>
<dbReference type="RefSeq" id="WP_315727297.1">
    <property type="nucleotide sequence ID" value="NZ_JAVUPU010000007.1"/>
</dbReference>
<proteinExistence type="predicted"/>
<keyword evidence="1 4" id="KW-0378">Hydrolase</keyword>
<reference evidence="4 5" key="1">
    <citation type="submission" date="2023-05" db="EMBL/GenBank/DDBJ databases">
        <authorList>
            <person name="Guo Y."/>
        </authorList>
    </citation>
    <scope>NUCLEOTIDE SEQUENCE [LARGE SCALE GENOMIC DNA]</scope>
    <source>
        <strain evidence="4 5">GR2756</strain>
    </source>
</reference>
<dbReference type="Proteomes" id="UP001259572">
    <property type="component" value="Unassembled WGS sequence"/>
</dbReference>
<feature type="domain" description="Peptidase S9 prolyl oligopeptidase catalytic" evidence="3">
    <location>
        <begin position="461"/>
        <end position="662"/>
    </location>
</feature>
<dbReference type="InterPro" id="IPR011042">
    <property type="entry name" value="6-blade_b-propeller_TolB-like"/>
</dbReference>
<accession>A0ABU3QAN8</accession>
<dbReference type="InterPro" id="IPR011659">
    <property type="entry name" value="WD40"/>
</dbReference>
<protein>
    <submittedName>
        <fullName evidence="4">S9 family peptidase</fullName>
        <ecNumber evidence="4">3.4.-.-</ecNumber>
    </submittedName>
</protein>
<dbReference type="PANTHER" id="PTHR42776:SF27">
    <property type="entry name" value="DIPEPTIDYL PEPTIDASE FAMILY MEMBER 6"/>
    <property type="match status" value="1"/>
</dbReference>
<dbReference type="InterPro" id="IPR001375">
    <property type="entry name" value="Peptidase_S9_cat"/>
</dbReference>
<dbReference type="EC" id="3.4.-.-" evidence="4"/>
<dbReference type="Gene3D" id="3.40.50.1820">
    <property type="entry name" value="alpha/beta hydrolase"/>
    <property type="match status" value="1"/>
</dbReference>
<dbReference type="GO" id="GO:0016787">
    <property type="term" value="F:hydrolase activity"/>
    <property type="evidence" value="ECO:0007669"/>
    <property type="project" value="UniProtKB-KW"/>
</dbReference>
<organism evidence="4 5">
    <name type="scientific">Sphingosinicella rhizophila</name>
    <dbReference type="NCBI Taxonomy" id="3050082"/>
    <lineage>
        <taxon>Bacteria</taxon>
        <taxon>Pseudomonadati</taxon>
        <taxon>Pseudomonadota</taxon>
        <taxon>Alphaproteobacteria</taxon>
        <taxon>Sphingomonadales</taxon>
        <taxon>Sphingosinicellaceae</taxon>
        <taxon>Sphingosinicella</taxon>
    </lineage>
</organism>
<evidence type="ECO:0000259" key="3">
    <source>
        <dbReference type="Pfam" id="PF00326"/>
    </source>
</evidence>
<comment type="caution">
    <text evidence="4">The sequence shown here is derived from an EMBL/GenBank/DDBJ whole genome shotgun (WGS) entry which is preliminary data.</text>
</comment>
<dbReference type="Pfam" id="PF00326">
    <property type="entry name" value="Peptidase_S9"/>
    <property type="match status" value="1"/>
</dbReference>
<dbReference type="Pfam" id="PF07676">
    <property type="entry name" value="PD40"/>
    <property type="match status" value="1"/>
</dbReference>
<evidence type="ECO:0000313" key="5">
    <source>
        <dbReference type="Proteomes" id="UP001259572"/>
    </source>
</evidence>
<dbReference type="EMBL" id="JAVUPU010000007">
    <property type="protein sequence ID" value="MDT9600199.1"/>
    <property type="molecule type" value="Genomic_DNA"/>
</dbReference>
<dbReference type="InterPro" id="IPR029058">
    <property type="entry name" value="AB_hydrolase_fold"/>
</dbReference>
<dbReference type="SUPFAM" id="SSF82171">
    <property type="entry name" value="DPP6 N-terminal domain-like"/>
    <property type="match status" value="1"/>
</dbReference>